<gene>
    <name evidence="4" type="ORF">GCM10023189_26020</name>
</gene>
<sequence length="157" mass="18506">MNLASVSRWLKYALVITQLLVFGHCQSQTTEQSPAYRTERNDNAGRKQNRDRPNQTRREQSKYQDRQGNIPAKVYEVLRYVRTNNRAPEGYVGGRRFGNFENHLPRLDVSGRRINYQEWDVNPKREGRNRGAERLVTGSDGRAWYTRDHYNSFVEVK</sequence>
<dbReference type="InterPro" id="IPR000026">
    <property type="entry name" value="N1-like"/>
</dbReference>
<evidence type="ECO:0000256" key="1">
    <source>
        <dbReference type="ARBA" id="ARBA00022722"/>
    </source>
</evidence>
<feature type="region of interest" description="Disordered" evidence="3">
    <location>
        <begin position="30"/>
        <end position="68"/>
    </location>
</feature>
<dbReference type="Pfam" id="PF00545">
    <property type="entry name" value="Ribonuclease"/>
    <property type="match status" value="1"/>
</dbReference>
<name>A0ABP8MUY4_9BACT</name>
<dbReference type="InterPro" id="IPR016191">
    <property type="entry name" value="Ribonuclease/ribotoxin"/>
</dbReference>
<organism evidence="4 5">
    <name type="scientific">Nibrella saemangeumensis</name>
    <dbReference type="NCBI Taxonomy" id="1084526"/>
    <lineage>
        <taxon>Bacteria</taxon>
        <taxon>Pseudomonadati</taxon>
        <taxon>Bacteroidota</taxon>
        <taxon>Cytophagia</taxon>
        <taxon>Cytophagales</taxon>
        <taxon>Spirosomataceae</taxon>
        <taxon>Nibrella</taxon>
    </lineage>
</organism>
<proteinExistence type="predicted"/>
<feature type="compositionally biased region" description="Basic and acidic residues" evidence="3">
    <location>
        <begin position="37"/>
        <end position="65"/>
    </location>
</feature>
<keyword evidence="1" id="KW-0540">Nuclease</keyword>
<keyword evidence="2" id="KW-0378">Hydrolase</keyword>
<dbReference type="Gene3D" id="3.10.450.30">
    <property type="entry name" value="Microbial ribonucleases"/>
    <property type="match status" value="1"/>
</dbReference>
<dbReference type="RefSeq" id="WP_345244138.1">
    <property type="nucleotide sequence ID" value="NZ_BAABHD010000028.1"/>
</dbReference>
<evidence type="ECO:0000256" key="2">
    <source>
        <dbReference type="ARBA" id="ARBA00022801"/>
    </source>
</evidence>
<comment type="caution">
    <text evidence="4">The sequence shown here is derived from an EMBL/GenBank/DDBJ whole genome shotgun (WGS) entry which is preliminary data.</text>
</comment>
<evidence type="ECO:0000313" key="5">
    <source>
        <dbReference type="Proteomes" id="UP001501175"/>
    </source>
</evidence>
<accession>A0ABP8MUY4</accession>
<keyword evidence="5" id="KW-1185">Reference proteome</keyword>
<dbReference type="SUPFAM" id="SSF53933">
    <property type="entry name" value="Microbial ribonucleases"/>
    <property type="match status" value="1"/>
</dbReference>
<reference evidence="5" key="1">
    <citation type="journal article" date="2019" name="Int. J. Syst. Evol. Microbiol.">
        <title>The Global Catalogue of Microorganisms (GCM) 10K type strain sequencing project: providing services to taxonomists for standard genome sequencing and annotation.</title>
        <authorList>
            <consortium name="The Broad Institute Genomics Platform"/>
            <consortium name="The Broad Institute Genome Sequencing Center for Infectious Disease"/>
            <person name="Wu L."/>
            <person name="Ma J."/>
        </authorList>
    </citation>
    <scope>NUCLEOTIDE SEQUENCE [LARGE SCALE GENOMIC DNA]</scope>
    <source>
        <strain evidence="5">JCM 17927</strain>
    </source>
</reference>
<dbReference type="EMBL" id="BAABHD010000028">
    <property type="protein sequence ID" value="GAA4456561.1"/>
    <property type="molecule type" value="Genomic_DNA"/>
</dbReference>
<protein>
    <submittedName>
        <fullName evidence="4">Uncharacterized protein</fullName>
    </submittedName>
</protein>
<evidence type="ECO:0000256" key="3">
    <source>
        <dbReference type="SAM" id="MobiDB-lite"/>
    </source>
</evidence>
<evidence type="ECO:0000313" key="4">
    <source>
        <dbReference type="EMBL" id="GAA4456561.1"/>
    </source>
</evidence>
<dbReference type="Proteomes" id="UP001501175">
    <property type="component" value="Unassembled WGS sequence"/>
</dbReference>